<dbReference type="Proteomes" id="UP001519460">
    <property type="component" value="Unassembled WGS sequence"/>
</dbReference>
<organism evidence="1 2">
    <name type="scientific">Batillaria attramentaria</name>
    <dbReference type="NCBI Taxonomy" id="370345"/>
    <lineage>
        <taxon>Eukaryota</taxon>
        <taxon>Metazoa</taxon>
        <taxon>Spiralia</taxon>
        <taxon>Lophotrochozoa</taxon>
        <taxon>Mollusca</taxon>
        <taxon>Gastropoda</taxon>
        <taxon>Caenogastropoda</taxon>
        <taxon>Sorbeoconcha</taxon>
        <taxon>Cerithioidea</taxon>
        <taxon>Batillariidae</taxon>
        <taxon>Batillaria</taxon>
    </lineage>
</organism>
<comment type="caution">
    <text evidence="1">The sequence shown here is derived from an EMBL/GenBank/DDBJ whole genome shotgun (WGS) entry which is preliminary data.</text>
</comment>
<reference evidence="1 2" key="1">
    <citation type="journal article" date="2023" name="Sci. Data">
        <title>Genome assembly of the Korean intertidal mud-creeper Batillaria attramentaria.</title>
        <authorList>
            <person name="Patra A.K."/>
            <person name="Ho P.T."/>
            <person name="Jun S."/>
            <person name="Lee S.J."/>
            <person name="Kim Y."/>
            <person name="Won Y.J."/>
        </authorList>
    </citation>
    <scope>NUCLEOTIDE SEQUENCE [LARGE SCALE GENOMIC DNA]</scope>
    <source>
        <strain evidence="1">Wonlab-2016</strain>
    </source>
</reference>
<accession>A0ABD0K9D8</accession>
<proteinExistence type="predicted"/>
<sequence length="51" mass="5748">MVGGKRESCGTENCHRHKATKGTEVPGFLNWRMKAVLAMNYFQTSRGSNYP</sequence>
<name>A0ABD0K9D8_9CAEN</name>
<feature type="non-terminal residue" evidence="1">
    <location>
        <position position="51"/>
    </location>
</feature>
<dbReference type="EMBL" id="JACVVK020000222">
    <property type="protein sequence ID" value="KAK7483719.1"/>
    <property type="molecule type" value="Genomic_DNA"/>
</dbReference>
<keyword evidence="2" id="KW-1185">Reference proteome</keyword>
<gene>
    <name evidence="1" type="ORF">BaRGS_00025040</name>
</gene>
<evidence type="ECO:0000313" key="2">
    <source>
        <dbReference type="Proteomes" id="UP001519460"/>
    </source>
</evidence>
<dbReference type="AlphaFoldDB" id="A0ABD0K9D8"/>
<evidence type="ECO:0000313" key="1">
    <source>
        <dbReference type="EMBL" id="KAK7483719.1"/>
    </source>
</evidence>
<protein>
    <submittedName>
        <fullName evidence="1">Uncharacterized protein</fullName>
    </submittedName>
</protein>